<sequence length="96" mass="10416">MRAPSGWLRHNVYAALEVQQPTADTPFALIAGSRYENGHFDGCIVGEKADWLTGVTLNIKRFTFGAYFASSDAEIFNDAGRDLAKNGALNSATISF</sequence>
<dbReference type="AlphaFoldDB" id="A0A245ZTM8"/>
<evidence type="ECO:0000313" key="1">
    <source>
        <dbReference type="EMBL" id="OWK33105.1"/>
    </source>
</evidence>
<comment type="caution">
    <text evidence="1">The sequence shown here is derived from an EMBL/GenBank/DDBJ whole genome shotgun (WGS) entry which is preliminary data.</text>
</comment>
<dbReference type="EMBL" id="NBBJ01000001">
    <property type="protein sequence ID" value="OWK33105.1"/>
    <property type="molecule type" value="Genomic_DNA"/>
</dbReference>
<name>A0A245ZTM8_9SPHN</name>
<dbReference type="RefSeq" id="WP_088333028.1">
    <property type="nucleotide sequence ID" value="NZ_NBBJ01000001.1"/>
</dbReference>
<accession>A0A245ZTM8</accession>
<dbReference type="Proteomes" id="UP000197783">
    <property type="component" value="Unassembled WGS sequence"/>
</dbReference>
<gene>
    <name evidence="1" type="ORF">SPMU_14510</name>
</gene>
<reference evidence="1 2" key="1">
    <citation type="submission" date="2017-03" db="EMBL/GenBank/DDBJ databases">
        <title>Genome sequence of Sphingomonas mucosissima DSM 17494.</title>
        <authorList>
            <person name="Poehlein A."/>
            <person name="Wuebbeler J.H."/>
            <person name="Steinbuechel A."/>
            <person name="Daniel R."/>
        </authorList>
    </citation>
    <scope>NUCLEOTIDE SEQUENCE [LARGE SCALE GENOMIC DNA]</scope>
    <source>
        <strain evidence="1 2">DSM 17494</strain>
    </source>
</reference>
<keyword evidence="2" id="KW-1185">Reference proteome</keyword>
<evidence type="ECO:0000313" key="2">
    <source>
        <dbReference type="Proteomes" id="UP000197783"/>
    </source>
</evidence>
<protein>
    <submittedName>
        <fullName evidence="1">Uncharacterized protein</fullName>
    </submittedName>
</protein>
<organism evidence="1 2">
    <name type="scientific">Sphingomonas mucosissima</name>
    <dbReference type="NCBI Taxonomy" id="370959"/>
    <lineage>
        <taxon>Bacteria</taxon>
        <taxon>Pseudomonadati</taxon>
        <taxon>Pseudomonadota</taxon>
        <taxon>Alphaproteobacteria</taxon>
        <taxon>Sphingomonadales</taxon>
        <taxon>Sphingomonadaceae</taxon>
        <taxon>Sphingomonas</taxon>
    </lineage>
</organism>
<proteinExistence type="predicted"/>